<comment type="similarity">
    <text evidence="2">Belongs to the Integrator subunit 2 family.</text>
</comment>
<dbReference type="PANTHER" id="PTHR28608:SF1">
    <property type="entry name" value="INTEGRATOR COMPLEX SUBUNIT 2"/>
    <property type="match status" value="1"/>
</dbReference>
<proteinExistence type="inferred from homology"/>
<dbReference type="InterPro" id="IPR026236">
    <property type="entry name" value="Int2_metazoa"/>
</dbReference>
<dbReference type="InterPro" id="IPR029321">
    <property type="entry name" value="INTS2"/>
</dbReference>
<dbReference type="OrthoDB" id="70899at2759"/>
<dbReference type="AlphaFoldDB" id="A0A8K0KTC8"/>
<evidence type="ECO:0000313" key="5">
    <source>
        <dbReference type="EMBL" id="KAG8240089.1"/>
    </source>
</evidence>
<organism evidence="5 6">
    <name type="scientific">Ladona fulva</name>
    <name type="common">Scarce chaser dragonfly</name>
    <name type="synonym">Libellula fulva</name>
    <dbReference type="NCBI Taxonomy" id="123851"/>
    <lineage>
        <taxon>Eukaryota</taxon>
        <taxon>Metazoa</taxon>
        <taxon>Ecdysozoa</taxon>
        <taxon>Arthropoda</taxon>
        <taxon>Hexapoda</taxon>
        <taxon>Insecta</taxon>
        <taxon>Pterygota</taxon>
        <taxon>Palaeoptera</taxon>
        <taxon>Odonata</taxon>
        <taxon>Epiprocta</taxon>
        <taxon>Anisoptera</taxon>
        <taxon>Libelluloidea</taxon>
        <taxon>Libellulidae</taxon>
        <taxon>Ladona</taxon>
    </lineage>
</organism>
<gene>
    <name evidence="5" type="ORF">J437_LFUL019512</name>
</gene>
<dbReference type="GO" id="GO:0034472">
    <property type="term" value="P:snRNA 3'-end processing"/>
    <property type="evidence" value="ECO:0007669"/>
    <property type="project" value="TreeGrafter"/>
</dbReference>
<reference evidence="5" key="1">
    <citation type="submission" date="2013-04" db="EMBL/GenBank/DDBJ databases">
        <authorList>
            <person name="Qu J."/>
            <person name="Murali S.C."/>
            <person name="Bandaranaike D."/>
            <person name="Bellair M."/>
            <person name="Blankenburg K."/>
            <person name="Chao H."/>
            <person name="Dinh H."/>
            <person name="Doddapaneni H."/>
            <person name="Downs B."/>
            <person name="Dugan-Rocha S."/>
            <person name="Elkadiri S."/>
            <person name="Gnanaolivu R.D."/>
            <person name="Hernandez B."/>
            <person name="Javaid M."/>
            <person name="Jayaseelan J.C."/>
            <person name="Lee S."/>
            <person name="Li M."/>
            <person name="Ming W."/>
            <person name="Munidasa M."/>
            <person name="Muniz J."/>
            <person name="Nguyen L."/>
            <person name="Ongeri F."/>
            <person name="Osuji N."/>
            <person name="Pu L.-L."/>
            <person name="Puazo M."/>
            <person name="Qu C."/>
            <person name="Quiroz J."/>
            <person name="Raj R."/>
            <person name="Weissenberger G."/>
            <person name="Xin Y."/>
            <person name="Zou X."/>
            <person name="Han Y."/>
            <person name="Richards S."/>
            <person name="Worley K."/>
            <person name="Muzny D."/>
            <person name="Gibbs R."/>
        </authorList>
    </citation>
    <scope>NUCLEOTIDE SEQUENCE</scope>
    <source>
        <strain evidence="5">Sampled in the wild</strain>
    </source>
</reference>
<comment type="subcellular location">
    <subcellularLocation>
        <location evidence="1">Nucleus</location>
    </subcellularLocation>
</comment>
<keyword evidence="3" id="KW-0539">Nucleus</keyword>
<sequence>MIVQLLTSHPPPSPAGVRFVSLGLCMLIACPSLLGHHEHEKKSIDWVVTAHAVKVPVTADLSAKISGFLPVHCIHQLLKSRAFTKHRVPIKNWIYRSVSQIYNC</sequence>
<evidence type="ECO:0000313" key="6">
    <source>
        <dbReference type="Proteomes" id="UP000792457"/>
    </source>
</evidence>
<protein>
    <submittedName>
        <fullName evidence="5">Uncharacterized protein</fullName>
    </submittedName>
</protein>
<dbReference type="PANTHER" id="PTHR28608">
    <property type="entry name" value="INTEGRATOR COMPLEX SUBUNIT 2"/>
    <property type="match status" value="1"/>
</dbReference>
<keyword evidence="4" id="KW-1133">Transmembrane helix</keyword>
<feature type="transmembrane region" description="Helical" evidence="4">
    <location>
        <begin position="15"/>
        <end position="34"/>
    </location>
</feature>
<keyword evidence="4" id="KW-0472">Membrane</keyword>
<reference evidence="5" key="2">
    <citation type="submission" date="2017-10" db="EMBL/GenBank/DDBJ databases">
        <title>Ladona fulva Genome sequencing and assembly.</title>
        <authorList>
            <person name="Murali S."/>
            <person name="Richards S."/>
            <person name="Bandaranaike D."/>
            <person name="Bellair M."/>
            <person name="Blankenburg K."/>
            <person name="Chao H."/>
            <person name="Dinh H."/>
            <person name="Doddapaneni H."/>
            <person name="Dugan-Rocha S."/>
            <person name="Elkadiri S."/>
            <person name="Gnanaolivu R."/>
            <person name="Hernandez B."/>
            <person name="Skinner E."/>
            <person name="Javaid M."/>
            <person name="Lee S."/>
            <person name="Li M."/>
            <person name="Ming W."/>
            <person name="Munidasa M."/>
            <person name="Muniz J."/>
            <person name="Nguyen L."/>
            <person name="Hughes D."/>
            <person name="Osuji N."/>
            <person name="Pu L.-L."/>
            <person name="Puazo M."/>
            <person name="Qu C."/>
            <person name="Quiroz J."/>
            <person name="Raj R."/>
            <person name="Weissenberger G."/>
            <person name="Xin Y."/>
            <person name="Zou X."/>
            <person name="Han Y."/>
            <person name="Worley K."/>
            <person name="Muzny D."/>
            <person name="Gibbs R."/>
        </authorList>
    </citation>
    <scope>NUCLEOTIDE SEQUENCE</scope>
    <source>
        <strain evidence="5">Sampled in the wild</strain>
    </source>
</reference>
<evidence type="ECO:0000256" key="4">
    <source>
        <dbReference type="SAM" id="Phobius"/>
    </source>
</evidence>
<evidence type="ECO:0000256" key="2">
    <source>
        <dbReference type="ARBA" id="ARBA00006705"/>
    </source>
</evidence>
<name>A0A8K0KTC8_LADFU</name>
<evidence type="ECO:0000256" key="3">
    <source>
        <dbReference type="ARBA" id="ARBA00023242"/>
    </source>
</evidence>
<evidence type="ECO:0000256" key="1">
    <source>
        <dbReference type="ARBA" id="ARBA00004123"/>
    </source>
</evidence>
<comment type="caution">
    <text evidence="5">The sequence shown here is derived from an EMBL/GenBank/DDBJ whole genome shotgun (WGS) entry which is preliminary data.</text>
</comment>
<dbReference type="Pfam" id="PF14750">
    <property type="entry name" value="INTS2"/>
    <property type="match status" value="1"/>
</dbReference>
<dbReference type="PRINTS" id="PR02105">
    <property type="entry name" value="INTSUBUNIT2"/>
</dbReference>
<dbReference type="EMBL" id="KZ311266">
    <property type="protein sequence ID" value="KAG8240089.1"/>
    <property type="molecule type" value="Genomic_DNA"/>
</dbReference>
<dbReference type="Proteomes" id="UP000792457">
    <property type="component" value="Unassembled WGS sequence"/>
</dbReference>
<accession>A0A8K0KTC8</accession>
<keyword evidence="4" id="KW-0812">Transmembrane</keyword>
<keyword evidence="6" id="KW-1185">Reference proteome</keyword>
<dbReference type="GO" id="GO:0032039">
    <property type="term" value="C:integrator complex"/>
    <property type="evidence" value="ECO:0007669"/>
    <property type="project" value="InterPro"/>
</dbReference>